<dbReference type="EMBL" id="JAGKHQ010000006">
    <property type="protein sequence ID" value="KAG7515037.1"/>
    <property type="molecule type" value="Genomic_DNA"/>
</dbReference>
<sequence>MPGSLSYERDPLVQCIWKELWSPLTPQERRLSAPSELADLGKTLRTRAAELASTVILLSYLGVFASICYVESVPYVFLKAKAAATLTRELPSQSPVGNPGLSVSAAFRLQTSNKDAVIHKPGRDGSSVTREPTQMDSSMEKCQQFHSQEHFHTLPDGGNDGYDDDKRRGDVNVDKGDDFSQYNDHRGKYSDETCHRTLLQMTDGSSQTGSHTSQQALCHTQAGAQVFGHATWTHAYKQRNAHHSHDWGMVPVWDHYSDDRRKGKSSLPQLLKDKSHNKSRPIAGTGAPPTRKTKR</sequence>
<evidence type="ECO:0000313" key="3">
    <source>
        <dbReference type="Proteomes" id="UP000693946"/>
    </source>
</evidence>
<proteinExistence type="predicted"/>
<feature type="compositionally biased region" description="Basic and acidic residues" evidence="1">
    <location>
        <begin position="164"/>
        <end position="187"/>
    </location>
</feature>
<organism evidence="2 3">
    <name type="scientific">Solea senegalensis</name>
    <name type="common">Senegalese sole</name>
    <dbReference type="NCBI Taxonomy" id="28829"/>
    <lineage>
        <taxon>Eukaryota</taxon>
        <taxon>Metazoa</taxon>
        <taxon>Chordata</taxon>
        <taxon>Craniata</taxon>
        <taxon>Vertebrata</taxon>
        <taxon>Euteleostomi</taxon>
        <taxon>Actinopterygii</taxon>
        <taxon>Neopterygii</taxon>
        <taxon>Teleostei</taxon>
        <taxon>Neoteleostei</taxon>
        <taxon>Acanthomorphata</taxon>
        <taxon>Carangaria</taxon>
        <taxon>Pleuronectiformes</taxon>
        <taxon>Pleuronectoidei</taxon>
        <taxon>Soleidae</taxon>
        <taxon>Solea</taxon>
    </lineage>
</organism>
<feature type="compositionally biased region" description="Polar residues" evidence="1">
    <location>
        <begin position="126"/>
        <end position="146"/>
    </location>
</feature>
<accession>A0AAV6SEG2</accession>
<dbReference type="AlphaFoldDB" id="A0AAV6SEG2"/>
<feature type="region of interest" description="Disordered" evidence="1">
    <location>
        <begin position="257"/>
        <end position="295"/>
    </location>
</feature>
<evidence type="ECO:0000256" key="1">
    <source>
        <dbReference type="SAM" id="MobiDB-lite"/>
    </source>
</evidence>
<feature type="region of interest" description="Disordered" evidence="1">
    <location>
        <begin position="117"/>
        <end position="187"/>
    </location>
</feature>
<protein>
    <submittedName>
        <fullName evidence="2">Uncharacterized protein</fullName>
    </submittedName>
</protein>
<dbReference type="Proteomes" id="UP000693946">
    <property type="component" value="Linkage Group LG14"/>
</dbReference>
<gene>
    <name evidence="2" type="ORF">JOB18_048253</name>
</gene>
<keyword evidence="3" id="KW-1185">Reference proteome</keyword>
<reference evidence="2 3" key="1">
    <citation type="journal article" date="2021" name="Sci. Rep.">
        <title>Chromosome anchoring in Senegalese sole (Solea senegalensis) reveals sex-associated markers and genome rearrangements in flatfish.</title>
        <authorList>
            <person name="Guerrero-Cozar I."/>
            <person name="Gomez-Garrido J."/>
            <person name="Berbel C."/>
            <person name="Martinez-Blanch J.F."/>
            <person name="Alioto T."/>
            <person name="Claros M.G."/>
            <person name="Gagnaire P.A."/>
            <person name="Manchado M."/>
        </authorList>
    </citation>
    <scope>NUCLEOTIDE SEQUENCE [LARGE SCALE GENOMIC DNA]</scope>
    <source>
        <strain evidence="2">Sse05_10M</strain>
    </source>
</reference>
<comment type="caution">
    <text evidence="2">The sequence shown here is derived from an EMBL/GenBank/DDBJ whole genome shotgun (WGS) entry which is preliminary data.</text>
</comment>
<name>A0AAV6SEG2_SOLSE</name>
<evidence type="ECO:0000313" key="2">
    <source>
        <dbReference type="EMBL" id="KAG7515037.1"/>
    </source>
</evidence>